<sequence length="639" mass="73205">MDSLKIKESFLKNISSTNETVDNDKGWMNIISSVQSQTNALSSKNNEQSNTYRDDHIRQNVLNHNYYLKNAVESNLLKLNLKQCKNCHKPFKLHDYNEHKEFCEDTITWIRKNNPNQKPPKKRRANAKLDTSLIDPDVDISKLSPYKKRKLLQQQQEQKELMASPLKNETSTSDALAKNEKKPIKVLYHALHEDLDLDRQCGVAIHNKEGYYCSKPLNCKAHSLPLKKQVEGRTQSYETCLHHYQKEMKLMKQKLSKGETPDALSLVEQRELLKEQKLNEKKEKLLKKQEERAIVKRMKQEEKLKLQQLRKHERQLKQNEENTLENNKTMSIDADTLESKNSNKNNSGNANNKNTAQVLLRQQLKKSGKFKKFTKEEENIAVMAGFSKSLPLALDSFDFTSTKHQTRKFRFKQALYSGLNNNTISNNLNPKEKSIQALSTPVFGSIFGRVGLVDVNFPNEKLFSENYDAKKVKLIQQHQMMQEQTKREALEKQAAQQTPKVITSASPLTPKSGQILNKANSQSTSTVTNGTPLSQKLISPNGQTLKSPTPIVNGGNGKPSLTVEQLPQLEHHYKGIFAKYQALYGEHQHSMTSDIQQQLTTMKQHMTKLQPIIKKLRLEKNLQDEKTAIVDPKINSTTV</sequence>
<evidence type="ECO:0000256" key="1">
    <source>
        <dbReference type="SAM" id="Coils"/>
    </source>
</evidence>
<evidence type="ECO:0000313" key="4">
    <source>
        <dbReference type="EMBL" id="SGZ40444.1"/>
    </source>
</evidence>
<dbReference type="PROSITE" id="PS51505">
    <property type="entry name" value="SCA7"/>
    <property type="match status" value="1"/>
</dbReference>
<dbReference type="AlphaFoldDB" id="A0A1L0B3T1"/>
<feature type="domain" description="SCA7" evidence="3">
    <location>
        <begin position="188"/>
        <end position="256"/>
    </location>
</feature>
<evidence type="ECO:0000256" key="2">
    <source>
        <dbReference type="SAM" id="MobiDB-lite"/>
    </source>
</evidence>
<name>A0A1L0B3T1_9ASCO</name>
<organism evidence="4 5">
    <name type="scientific">Hanseniaspora guilliermondii</name>
    <dbReference type="NCBI Taxonomy" id="56406"/>
    <lineage>
        <taxon>Eukaryota</taxon>
        <taxon>Fungi</taxon>
        <taxon>Dikarya</taxon>
        <taxon>Ascomycota</taxon>
        <taxon>Saccharomycotina</taxon>
        <taxon>Saccharomycetes</taxon>
        <taxon>Saccharomycodales</taxon>
        <taxon>Saccharomycodaceae</taxon>
        <taxon>Hanseniaspora</taxon>
    </lineage>
</organism>
<evidence type="ECO:0000313" key="5">
    <source>
        <dbReference type="Proteomes" id="UP000183365"/>
    </source>
</evidence>
<proteinExistence type="predicted"/>
<keyword evidence="5" id="KW-1185">Reference proteome</keyword>
<protein>
    <recommendedName>
        <fullName evidence="3">SCA7 domain-containing protein</fullName>
    </recommendedName>
</protein>
<feature type="region of interest" description="Disordered" evidence="2">
    <location>
        <begin position="155"/>
        <end position="176"/>
    </location>
</feature>
<accession>A0A1L0B3T1</accession>
<keyword evidence="1" id="KW-0175">Coiled coil</keyword>
<feature type="coiled-coil region" evidence="1">
    <location>
        <begin position="272"/>
        <end position="326"/>
    </location>
</feature>
<dbReference type="OrthoDB" id="3972911at2759"/>
<feature type="region of interest" description="Disordered" evidence="2">
    <location>
        <begin position="535"/>
        <end position="557"/>
    </location>
</feature>
<dbReference type="EMBL" id="FQNF01000050">
    <property type="protein sequence ID" value="SGZ40444.1"/>
    <property type="molecule type" value="Genomic_DNA"/>
</dbReference>
<dbReference type="VEuPathDB" id="FungiDB:HGUI_02644"/>
<dbReference type="InterPro" id="IPR013243">
    <property type="entry name" value="SCA7_dom"/>
</dbReference>
<dbReference type="Pfam" id="PF08313">
    <property type="entry name" value="SCA7"/>
    <property type="match status" value="1"/>
</dbReference>
<reference evidence="5" key="1">
    <citation type="submission" date="2016-11" db="EMBL/GenBank/DDBJ databases">
        <authorList>
            <person name="Guldener U."/>
        </authorList>
    </citation>
    <scope>NUCLEOTIDE SEQUENCE [LARGE SCALE GENOMIC DNA]</scope>
</reference>
<feature type="compositionally biased region" description="Polar residues" evidence="2">
    <location>
        <begin position="535"/>
        <end position="547"/>
    </location>
</feature>
<dbReference type="Proteomes" id="UP000183365">
    <property type="component" value="Unassembled WGS sequence"/>
</dbReference>
<gene>
    <name evidence="4" type="ORF">HGUI_02644</name>
</gene>
<evidence type="ECO:0000259" key="3">
    <source>
        <dbReference type="PROSITE" id="PS51505"/>
    </source>
</evidence>